<feature type="transmembrane region" description="Helical" evidence="1">
    <location>
        <begin position="60"/>
        <end position="80"/>
    </location>
</feature>
<accession>A0A6M4AU51</accession>
<keyword evidence="1" id="KW-1133">Transmembrane helix</keyword>
<organism evidence="2 3">
    <name type="scientific">Sphingomonas lacunae</name>
    <dbReference type="NCBI Taxonomy" id="2698828"/>
    <lineage>
        <taxon>Bacteria</taxon>
        <taxon>Pseudomonadati</taxon>
        <taxon>Pseudomonadota</taxon>
        <taxon>Alphaproteobacteria</taxon>
        <taxon>Sphingomonadales</taxon>
        <taxon>Sphingomonadaceae</taxon>
        <taxon>Sphingomonas</taxon>
    </lineage>
</organism>
<dbReference type="KEGG" id="slan:GV829_03125"/>
<dbReference type="RefSeq" id="WP_169943779.1">
    <property type="nucleotide sequence ID" value="NZ_CP053015.1"/>
</dbReference>
<reference evidence="2 3" key="1">
    <citation type="submission" date="2020-01" db="EMBL/GenBank/DDBJ databases">
        <title>Sphingomonas sp. strain CSW-10.</title>
        <authorList>
            <person name="Chen W.-M."/>
        </authorList>
    </citation>
    <scope>NUCLEOTIDE SEQUENCE [LARGE SCALE GENOMIC DNA]</scope>
    <source>
        <strain evidence="2 3">CSW-10</strain>
    </source>
</reference>
<dbReference type="InterPro" id="IPR009325">
    <property type="entry name" value="DUF983"/>
</dbReference>
<evidence type="ECO:0000313" key="2">
    <source>
        <dbReference type="EMBL" id="QJQ31559.1"/>
    </source>
</evidence>
<dbReference type="Proteomes" id="UP000503018">
    <property type="component" value="Chromosome"/>
</dbReference>
<name>A0A6M4AU51_9SPHN</name>
<gene>
    <name evidence="2" type="ORF">GV829_03125</name>
</gene>
<keyword evidence="1" id="KW-0812">Transmembrane</keyword>
<evidence type="ECO:0000313" key="3">
    <source>
        <dbReference type="Proteomes" id="UP000503018"/>
    </source>
</evidence>
<evidence type="ECO:0000256" key="1">
    <source>
        <dbReference type="SAM" id="Phobius"/>
    </source>
</evidence>
<dbReference type="AlphaFoldDB" id="A0A6M4AU51"/>
<keyword evidence="1" id="KW-0472">Membrane</keyword>
<keyword evidence="3" id="KW-1185">Reference proteome</keyword>
<protein>
    <submittedName>
        <fullName evidence="2">DUF983 domain-containing protein</fullName>
    </submittedName>
</protein>
<dbReference type="Pfam" id="PF06170">
    <property type="entry name" value="DUF983"/>
    <property type="match status" value="1"/>
</dbReference>
<proteinExistence type="predicted"/>
<feature type="transmembrane region" description="Helical" evidence="1">
    <location>
        <begin position="86"/>
        <end position="105"/>
    </location>
</feature>
<dbReference type="EMBL" id="CP053015">
    <property type="protein sequence ID" value="QJQ31559.1"/>
    <property type="molecule type" value="Genomic_DNA"/>
</dbReference>
<sequence length="138" mass="14564">MTDHPTEGSEGRPAIARAALFGLCPECGAPGLFAGPIRFADHCHRCHLDFARFNVGDGPAALLIMLIGAIVVPLALWLHFSVHPPLLVHLIVWPLVVLALTLGGLRVAKGGLIAAEHQREGREGKLIDEEGDSGGQAS</sequence>